<dbReference type="RefSeq" id="WP_048642793.1">
    <property type="nucleotide sequence ID" value="NZ_CP012040.1"/>
</dbReference>
<evidence type="ECO:0000256" key="1">
    <source>
        <dbReference type="ARBA" id="ARBA00023002"/>
    </source>
</evidence>
<keyword evidence="1" id="KW-0560">Oxidoreductase</keyword>
<protein>
    <submittedName>
        <fullName evidence="4">Alcohol dehydrogenase, zinc-binding domain protein</fullName>
    </submittedName>
</protein>
<dbReference type="InterPro" id="IPR011032">
    <property type="entry name" value="GroES-like_sf"/>
</dbReference>
<keyword evidence="5" id="KW-1185">Reference proteome</keyword>
<feature type="domain" description="Alcohol dehydrogenase-like N-terminal" evidence="3">
    <location>
        <begin position="24"/>
        <end position="130"/>
    </location>
</feature>
<dbReference type="PANTHER" id="PTHR43401">
    <property type="entry name" value="L-THREONINE 3-DEHYDROGENASE"/>
    <property type="match status" value="1"/>
</dbReference>
<dbReference type="EMBL" id="CP012040">
    <property type="protein sequence ID" value="AKP52597.1"/>
    <property type="molecule type" value="Genomic_DNA"/>
</dbReference>
<dbReference type="InterPro" id="IPR013154">
    <property type="entry name" value="ADH-like_N"/>
</dbReference>
<accession>A0A0H4PW32</accession>
<dbReference type="STRING" id="320787.CA2015_3200"/>
<dbReference type="SUPFAM" id="SSF51735">
    <property type="entry name" value="NAD(P)-binding Rossmann-fold domains"/>
    <property type="match status" value="1"/>
</dbReference>
<dbReference type="Pfam" id="PF00107">
    <property type="entry name" value="ADH_zinc_N"/>
    <property type="match status" value="1"/>
</dbReference>
<gene>
    <name evidence="4" type="ORF">CA2015_3200</name>
</gene>
<reference evidence="4 5" key="1">
    <citation type="submission" date="2015-07" db="EMBL/GenBank/DDBJ databases">
        <authorList>
            <person name="Kim K.M."/>
        </authorList>
    </citation>
    <scope>NUCLEOTIDE SEQUENCE [LARGE SCALE GENOMIC DNA]</scope>
    <source>
        <strain evidence="4 5">KCTC 12363</strain>
    </source>
</reference>
<dbReference type="InterPro" id="IPR013149">
    <property type="entry name" value="ADH-like_C"/>
</dbReference>
<evidence type="ECO:0000259" key="3">
    <source>
        <dbReference type="Pfam" id="PF08240"/>
    </source>
</evidence>
<dbReference type="PANTHER" id="PTHR43401:SF3">
    <property type="entry name" value="L-GALACTONATE-5-DEHYDROGENASE"/>
    <property type="match status" value="1"/>
</dbReference>
<dbReference type="CDD" id="cd08261">
    <property type="entry name" value="Zn_ADH7"/>
    <property type="match status" value="1"/>
</dbReference>
<dbReference type="Gene3D" id="3.90.180.10">
    <property type="entry name" value="Medium-chain alcohol dehydrogenases, catalytic domain"/>
    <property type="match status" value="1"/>
</dbReference>
<dbReference type="GO" id="GO:0016491">
    <property type="term" value="F:oxidoreductase activity"/>
    <property type="evidence" value="ECO:0007669"/>
    <property type="project" value="UniProtKB-KW"/>
</dbReference>
<evidence type="ECO:0000313" key="5">
    <source>
        <dbReference type="Proteomes" id="UP000036520"/>
    </source>
</evidence>
<dbReference type="Gene3D" id="3.40.50.720">
    <property type="entry name" value="NAD(P)-binding Rossmann-like Domain"/>
    <property type="match status" value="1"/>
</dbReference>
<sequence>MKVISCEHPGLFVYKEAKIPQPQKGEVLVSIRKLGVCGTDLHAFAGNQAFFTYPRILGHEIAAQVEVPNGSALQPNDPVVVIPYLHCGHCSACSSGKTNCCEKLKVLGVHTDGAMQEYMALPASILIPTPQLSWDEMAIVEPLSVAAHSVRRAGLKKGDKVLVMGCGPIGLAIMVFAQLAGAEVTALDINSWRLGLAQNEFKAKHTINAKEMDASLKEQCKNGFTAVFDATGNKTAMESGPYYVAHGGKYILVGLFKDQLSFHHPSIHAKELTLLCSRNATKEDFIYVIQTLESKKFPTHSYTTDKFLFSQTKEKFPHLTNTENQVIKALIEY</sequence>
<dbReference type="PATRIC" id="fig|320787.5.peg.3493"/>
<dbReference type="KEGG" id="camu:CA2015_3200"/>
<organism evidence="4 5">
    <name type="scientific">Cyclobacterium amurskyense</name>
    <dbReference type="NCBI Taxonomy" id="320787"/>
    <lineage>
        <taxon>Bacteria</taxon>
        <taxon>Pseudomonadati</taxon>
        <taxon>Bacteroidota</taxon>
        <taxon>Cytophagia</taxon>
        <taxon>Cytophagales</taxon>
        <taxon>Cyclobacteriaceae</taxon>
        <taxon>Cyclobacterium</taxon>
    </lineage>
</organism>
<dbReference type="Pfam" id="PF08240">
    <property type="entry name" value="ADH_N"/>
    <property type="match status" value="1"/>
</dbReference>
<dbReference type="InterPro" id="IPR050129">
    <property type="entry name" value="Zn_alcohol_dh"/>
</dbReference>
<dbReference type="InterPro" id="IPR036291">
    <property type="entry name" value="NAD(P)-bd_dom_sf"/>
</dbReference>
<name>A0A0H4PW32_9BACT</name>
<evidence type="ECO:0000259" key="2">
    <source>
        <dbReference type="Pfam" id="PF00107"/>
    </source>
</evidence>
<dbReference type="SUPFAM" id="SSF50129">
    <property type="entry name" value="GroES-like"/>
    <property type="match status" value="1"/>
</dbReference>
<evidence type="ECO:0000313" key="4">
    <source>
        <dbReference type="EMBL" id="AKP52597.1"/>
    </source>
</evidence>
<proteinExistence type="predicted"/>
<dbReference type="OrthoDB" id="9806940at2"/>
<dbReference type="Proteomes" id="UP000036520">
    <property type="component" value="Chromosome"/>
</dbReference>
<feature type="domain" description="Alcohol dehydrogenase-like C-terminal" evidence="2">
    <location>
        <begin position="168"/>
        <end position="293"/>
    </location>
</feature>
<dbReference type="AlphaFoldDB" id="A0A0H4PW32"/>